<evidence type="ECO:0000313" key="1">
    <source>
        <dbReference type="EMBL" id="AQQ01004.1"/>
    </source>
</evidence>
<dbReference type="KEGG" id="paln:B0W48_15245"/>
<dbReference type="EMBL" id="CP019628">
    <property type="protein sequence ID" value="AQQ01004.1"/>
    <property type="molecule type" value="Genomic_DNA"/>
</dbReference>
<sequence>MGNDALTELSTLLNLQEITSENIDVHLIHHIFKIAYDFGNKDGCNGIYVCPSSSFTLLNESKVVCK</sequence>
<reference evidence="1 2" key="1">
    <citation type="submission" date="2017-02" db="EMBL/GenBank/DDBJ databases">
        <title>Complete genome sequence of the cold-active Pseudoalteromonas aliena strain EH1 isolated from Arctic seawater.</title>
        <authorList>
            <person name="Kim E."/>
            <person name="Heo E."/>
            <person name="Kim H."/>
            <person name="Kim D."/>
        </authorList>
    </citation>
    <scope>NUCLEOTIDE SEQUENCE [LARGE SCALE GENOMIC DNA]</scope>
    <source>
        <strain evidence="1 2">EH1</strain>
    </source>
</reference>
<dbReference type="AlphaFoldDB" id="A0A1Q2H0V7"/>
<name>A0A1Q2H0V7_9GAMM</name>
<gene>
    <name evidence="1" type="ORF">B0W48_15245</name>
</gene>
<evidence type="ECO:0000313" key="2">
    <source>
        <dbReference type="Proteomes" id="UP000188243"/>
    </source>
</evidence>
<organism evidence="1 2">
    <name type="scientific">Pseudoalteromonas aliena</name>
    <dbReference type="NCBI Taxonomy" id="247523"/>
    <lineage>
        <taxon>Bacteria</taxon>
        <taxon>Pseudomonadati</taxon>
        <taxon>Pseudomonadota</taxon>
        <taxon>Gammaproteobacteria</taxon>
        <taxon>Alteromonadales</taxon>
        <taxon>Pseudoalteromonadaceae</taxon>
        <taxon>Pseudoalteromonas</taxon>
    </lineage>
</organism>
<protein>
    <submittedName>
        <fullName evidence="1">Uncharacterized protein</fullName>
    </submittedName>
</protein>
<dbReference type="Proteomes" id="UP000188243">
    <property type="component" value="Chromosome"/>
</dbReference>
<accession>A0A1Q2H0V7</accession>
<proteinExistence type="predicted"/>